<dbReference type="PANTHER" id="PTHR42708">
    <property type="entry name" value="ATP/GTP-BINDING PROTEIN-RELATED"/>
    <property type="match status" value="1"/>
</dbReference>
<evidence type="ECO:0000256" key="1">
    <source>
        <dbReference type="ARBA" id="ARBA00005290"/>
    </source>
</evidence>
<evidence type="ECO:0000313" key="6">
    <source>
        <dbReference type="Proteomes" id="UP000635606"/>
    </source>
</evidence>
<dbReference type="Gene3D" id="3.40.50.300">
    <property type="entry name" value="P-loop containing nucleotide triphosphate hydrolases"/>
    <property type="match status" value="1"/>
</dbReference>
<dbReference type="Proteomes" id="UP000635606">
    <property type="component" value="Unassembled WGS sequence"/>
</dbReference>
<keyword evidence="5" id="KW-0067">ATP-binding</keyword>
<dbReference type="Pfam" id="PF03029">
    <property type="entry name" value="ATP_bind_1"/>
    <property type="match status" value="1"/>
</dbReference>
<dbReference type="InterPro" id="IPR052705">
    <property type="entry name" value="Gliding_Motility_GTPase"/>
</dbReference>
<dbReference type="PANTHER" id="PTHR42708:SF1">
    <property type="entry name" value="GLIDING MOTILITY PROTEIN MGLA"/>
    <property type="match status" value="1"/>
</dbReference>
<protein>
    <submittedName>
        <fullName evidence="5">ATP-binding protein</fullName>
    </submittedName>
</protein>
<keyword evidence="2" id="KW-0547">Nucleotide-binding</keyword>
<keyword evidence="3" id="KW-0378">Hydrolase</keyword>
<dbReference type="CDD" id="cd00882">
    <property type="entry name" value="Ras_like_GTPase"/>
    <property type="match status" value="1"/>
</dbReference>
<evidence type="ECO:0000256" key="2">
    <source>
        <dbReference type="ARBA" id="ARBA00022741"/>
    </source>
</evidence>
<keyword evidence="6" id="KW-1185">Reference proteome</keyword>
<dbReference type="RefSeq" id="WP_203929460.1">
    <property type="nucleotide sequence ID" value="NZ_BOPH01000062.1"/>
</dbReference>
<dbReference type="InterPro" id="IPR027417">
    <property type="entry name" value="P-loop_NTPase"/>
</dbReference>
<dbReference type="GO" id="GO:0005524">
    <property type="term" value="F:ATP binding"/>
    <property type="evidence" value="ECO:0007669"/>
    <property type="project" value="UniProtKB-KW"/>
</dbReference>
<reference evidence="5" key="1">
    <citation type="submission" date="2021-01" db="EMBL/GenBank/DDBJ databases">
        <title>Whole genome shotgun sequence of Virgisporangium ochraceum NBRC 16418.</title>
        <authorList>
            <person name="Komaki H."/>
            <person name="Tamura T."/>
        </authorList>
    </citation>
    <scope>NUCLEOTIDE SEQUENCE</scope>
    <source>
        <strain evidence="5">NBRC 16418</strain>
    </source>
</reference>
<gene>
    <name evidence="5" type="ORF">Voc01_044650</name>
</gene>
<sequence length="187" mass="20504">MGPVPADRPPVPKALKILVAGAFGVGKTTLVGAVSEIYPLNILGMSEDTPTPVDLGRITVDHDIVVYLFGAPELDHPTLPNPEQIWVMWDELAAGALGAVVLADIHHLADCAVAVDYFRRLRIPFLVAVNSFDGRYYYSASQVRNAMDLDPFVPVVMCDPRDRHSVKGVLVSLVEHVIWTPRLPSWN</sequence>
<keyword evidence="4" id="KW-0342">GTP-binding</keyword>
<dbReference type="SUPFAM" id="SSF52540">
    <property type="entry name" value="P-loop containing nucleoside triphosphate hydrolases"/>
    <property type="match status" value="1"/>
</dbReference>
<comment type="similarity">
    <text evidence="1">Belongs to the GPN-loop GTPase family.</text>
</comment>
<organism evidence="5 6">
    <name type="scientific">Virgisporangium ochraceum</name>
    <dbReference type="NCBI Taxonomy" id="65505"/>
    <lineage>
        <taxon>Bacteria</taxon>
        <taxon>Bacillati</taxon>
        <taxon>Actinomycetota</taxon>
        <taxon>Actinomycetes</taxon>
        <taxon>Micromonosporales</taxon>
        <taxon>Micromonosporaceae</taxon>
        <taxon>Virgisporangium</taxon>
    </lineage>
</organism>
<dbReference type="InterPro" id="IPR004130">
    <property type="entry name" value="Gpn"/>
</dbReference>
<proteinExistence type="inferred from homology"/>
<dbReference type="GO" id="GO:0005525">
    <property type="term" value="F:GTP binding"/>
    <property type="evidence" value="ECO:0007669"/>
    <property type="project" value="UniProtKB-KW"/>
</dbReference>
<comment type="caution">
    <text evidence="5">The sequence shown here is derived from an EMBL/GenBank/DDBJ whole genome shotgun (WGS) entry which is preliminary data.</text>
</comment>
<accession>A0A8J3ZWR0</accession>
<dbReference type="AlphaFoldDB" id="A0A8J3ZWR0"/>
<evidence type="ECO:0000256" key="3">
    <source>
        <dbReference type="ARBA" id="ARBA00022801"/>
    </source>
</evidence>
<evidence type="ECO:0000256" key="4">
    <source>
        <dbReference type="ARBA" id="ARBA00023134"/>
    </source>
</evidence>
<dbReference type="EMBL" id="BOPH01000062">
    <property type="protein sequence ID" value="GIJ69548.1"/>
    <property type="molecule type" value="Genomic_DNA"/>
</dbReference>
<name>A0A8J3ZWR0_9ACTN</name>
<dbReference type="GO" id="GO:0016787">
    <property type="term" value="F:hydrolase activity"/>
    <property type="evidence" value="ECO:0007669"/>
    <property type="project" value="UniProtKB-KW"/>
</dbReference>
<evidence type="ECO:0000313" key="5">
    <source>
        <dbReference type="EMBL" id="GIJ69548.1"/>
    </source>
</evidence>